<accession>A0A067PQG0</accession>
<dbReference type="PANTHER" id="PTHR45831">
    <property type="entry name" value="LD24721P"/>
    <property type="match status" value="1"/>
</dbReference>
<dbReference type="STRING" id="933084.A0A067PQG0"/>
<dbReference type="EMBL" id="KL197720">
    <property type="protein sequence ID" value="KDQ56989.1"/>
    <property type="molecule type" value="Genomic_DNA"/>
</dbReference>
<dbReference type="AlphaFoldDB" id="A0A067PQG0"/>
<evidence type="ECO:0000256" key="1">
    <source>
        <dbReference type="ARBA" id="ARBA00022737"/>
    </source>
</evidence>
<dbReference type="SUPFAM" id="SSF48452">
    <property type="entry name" value="TPR-like"/>
    <property type="match status" value="1"/>
</dbReference>
<organism evidence="3 4">
    <name type="scientific">Jaapia argillacea MUCL 33604</name>
    <dbReference type="NCBI Taxonomy" id="933084"/>
    <lineage>
        <taxon>Eukaryota</taxon>
        <taxon>Fungi</taxon>
        <taxon>Dikarya</taxon>
        <taxon>Basidiomycota</taxon>
        <taxon>Agaricomycotina</taxon>
        <taxon>Agaricomycetes</taxon>
        <taxon>Agaricomycetidae</taxon>
        <taxon>Jaapiales</taxon>
        <taxon>Jaapiaceae</taxon>
        <taxon>Jaapia</taxon>
    </lineage>
</organism>
<dbReference type="InterPro" id="IPR011990">
    <property type="entry name" value="TPR-like_helical_dom_sf"/>
</dbReference>
<evidence type="ECO:0000313" key="3">
    <source>
        <dbReference type="EMBL" id="KDQ56989.1"/>
    </source>
</evidence>
<keyword evidence="2" id="KW-0802">TPR repeat</keyword>
<protein>
    <submittedName>
        <fullName evidence="3">Uncharacterized protein</fullName>
    </submittedName>
</protein>
<dbReference type="Proteomes" id="UP000027265">
    <property type="component" value="Unassembled WGS sequence"/>
</dbReference>
<proteinExistence type="predicted"/>
<dbReference type="GO" id="GO:0060090">
    <property type="term" value="F:molecular adaptor activity"/>
    <property type="evidence" value="ECO:0007669"/>
    <property type="project" value="TreeGrafter"/>
</dbReference>
<sequence length="535" mass="60564">MSTAVTASTELKAQGNSLFAKKDFIGAFNKYSAAIDQDPTNAILYANRTACSLNLQKYFDCADDCRKAIEIDPGYSKAWGRLATAQDAIGNPSLEAWSKALETLPGENLSPGELRQKEQYEEGLRLAKEKFENVSTRLVPVALRPDQLPWTRAVALMPELIANQQDSSAWVILKAYQEFSEGVKTMKLVKRVEQVGQRTVIVGIPNALSNLSNGILRDRRVFHIDGPKWITNFTDQMLLEALEYNAWDRGDAASVIEQAQARQREKGWKATRRALSCTIRGWIMRGFFENGLKNNEQALKFYGWALEVLDWGRKAWKDVPSEDRGAIFESSVARGVRVLHMNTYMQAWSPDLGEDQPYSLEELLEEADDIIRDVDNNPLDPRQTYDPGFVLSFTSYPRGTALAVKGYCHAEMAALVDDDGDEDDESSPRHEHYVKSAEYYVQAGSSLPEDDEDHAWFLNCALQKFWLCGAPLRVTLPIMKRIRLAIPKMKRIWENSPPFAKREPSYQQTMRVEKDALEGIEEGKYTLTDVMNLSH</sequence>
<name>A0A067PQG0_9AGAM</name>
<dbReference type="SMART" id="SM00028">
    <property type="entry name" value="TPR"/>
    <property type="match status" value="4"/>
</dbReference>
<dbReference type="PANTHER" id="PTHR45831:SF2">
    <property type="entry name" value="LD24721P"/>
    <property type="match status" value="1"/>
</dbReference>
<dbReference type="InParanoid" id="A0A067PQG0"/>
<dbReference type="GO" id="GO:0016020">
    <property type="term" value="C:membrane"/>
    <property type="evidence" value="ECO:0007669"/>
    <property type="project" value="TreeGrafter"/>
</dbReference>
<dbReference type="InterPro" id="IPR019734">
    <property type="entry name" value="TPR_rpt"/>
</dbReference>
<dbReference type="InterPro" id="IPR047150">
    <property type="entry name" value="SGT"/>
</dbReference>
<reference evidence="4" key="1">
    <citation type="journal article" date="2014" name="Proc. Natl. Acad. Sci. U.S.A.">
        <title>Extensive sampling of basidiomycete genomes demonstrates inadequacy of the white-rot/brown-rot paradigm for wood decay fungi.</title>
        <authorList>
            <person name="Riley R."/>
            <person name="Salamov A.A."/>
            <person name="Brown D.W."/>
            <person name="Nagy L.G."/>
            <person name="Floudas D."/>
            <person name="Held B.W."/>
            <person name="Levasseur A."/>
            <person name="Lombard V."/>
            <person name="Morin E."/>
            <person name="Otillar R."/>
            <person name="Lindquist E.A."/>
            <person name="Sun H."/>
            <person name="LaButti K.M."/>
            <person name="Schmutz J."/>
            <person name="Jabbour D."/>
            <person name="Luo H."/>
            <person name="Baker S.E."/>
            <person name="Pisabarro A.G."/>
            <person name="Walton J.D."/>
            <person name="Blanchette R.A."/>
            <person name="Henrissat B."/>
            <person name="Martin F."/>
            <person name="Cullen D."/>
            <person name="Hibbett D.S."/>
            <person name="Grigoriev I.V."/>
        </authorList>
    </citation>
    <scope>NUCLEOTIDE SEQUENCE [LARGE SCALE GENOMIC DNA]</scope>
    <source>
        <strain evidence="4">MUCL 33604</strain>
    </source>
</reference>
<dbReference type="HOGENOM" id="CLU_037233_0_0_1"/>
<evidence type="ECO:0000313" key="4">
    <source>
        <dbReference type="Proteomes" id="UP000027265"/>
    </source>
</evidence>
<evidence type="ECO:0000256" key="2">
    <source>
        <dbReference type="ARBA" id="ARBA00022803"/>
    </source>
</evidence>
<dbReference type="Gene3D" id="1.25.40.10">
    <property type="entry name" value="Tetratricopeptide repeat domain"/>
    <property type="match status" value="1"/>
</dbReference>
<dbReference type="GO" id="GO:0072380">
    <property type="term" value="C:TRC complex"/>
    <property type="evidence" value="ECO:0007669"/>
    <property type="project" value="TreeGrafter"/>
</dbReference>
<keyword evidence="4" id="KW-1185">Reference proteome</keyword>
<keyword evidence="1" id="KW-0677">Repeat</keyword>
<gene>
    <name evidence="3" type="ORF">JAAARDRAFT_194178</name>
</gene>
<dbReference type="GO" id="GO:0006620">
    <property type="term" value="P:post-translational protein targeting to endoplasmic reticulum membrane"/>
    <property type="evidence" value="ECO:0007669"/>
    <property type="project" value="TreeGrafter"/>
</dbReference>
<dbReference type="OrthoDB" id="2423701at2759"/>